<proteinExistence type="inferred from homology"/>
<comment type="catalytic activity">
    <reaction evidence="1 7">
        <text>Cleavage of hydrophobic, N-terminal signal or leader sequences from secreted and periplasmic proteins.</text>
        <dbReference type="EC" id="3.4.21.89"/>
    </reaction>
</comment>
<dbReference type="GO" id="GO:0005886">
    <property type="term" value="C:plasma membrane"/>
    <property type="evidence" value="ECO:0007669"/>
    <property type="project" value="UniProtKB-SubCell"/>
</dbReference>
<dbReference type="Pfam" id="PF10502">
    <property type="entry name" value="Peptidase_S26"/>
    <property type="match status" value="1"/>
</dbReference>
<sequence>MRLPIRIKRTKLLLFSIAIIFGLVLCLHTFFFPTSQVQGESMAPTIKDGERVIFNKLAYIIDEPKRGDIVMIDRPIKKYVKRIIGVPGDRVQIKEQKLYINGEIYQQLFIQKNKREETTDYGPIVVPQDSYFVMGDNRMVSKDSRTGLGFIKMDEIVGRSEYIIHPFTSLSRTQ</sequence>
<organism evidence="9 10">
    <name type="scientific">Aquibacillus koreensis</name>
    <dbReference type="NCBI Taxonomy" id="279446"/>
    <lineage>
        <taxon>Bacteria</taxon>
        <taxon>Bacillati</taxon>
        <taxon>Bacillota</taxon>
        <taxon>Bacilli</taxon>
        <taxon>Bacillales</taxon>
        <taxon>Bacillaceae</taxon>
        <taxon>Aquibacillus</taxon>
    </lineage>
</organism>
<evidence type="ECO:0000256" key="4">
    <source>
        <dbReference type="ARBA" id="ARBA00013208"/>
    </source>
</evidence>
<dbReference type="GO" id="GO:0006465">
    <property type="term" value="P:signal peptide processing"/>
    <property type="evidence" value="ECO:0007669"/>
    <property type="project" value="InterPro"/>
</dbReference>
<evidence type="ECO:0000256" key="7">
    <source>
        <dbReference type="RuleBase" id="RU362042"/>
    </source>
</evidence>
<feature type="domain" description="Peptidase S26" evidence="8">
    <location>
        <begin position="15"/>
        <end position="163"/>
    </location>
</feature>
<dbReference type="InterPro" id="IPR019757">
    <property type="entry name" value="Pept_S26A_signal_pept_1_Lys-AS"/>
</dbReference>
<keyword evidence="5 7" id="KW-0378">Hydrolase</keyword>
<dbReference type="SUPFAM" id="SSF51306">
    <property type="entry name" value="LexA/Signal peptidase"/>
    <property type="match status" value="1"/>
</dbReference>
<keyword evidence="7" id="KW-0812">Transmembrane</keyword>
<dbReference type="PRINTS" id="PR00727">
    <property type="entry name" value="LEADERPTASE"/>
</dbReference>
<dbReference type="PROSITE" id="PS00760">
    <property type="entry name" value="SPASE_I_2"/>
    <property type="match status" value="1"/>
</dbReference>
<dbReference type="PANTHER" id="PTHR43390:SF1">
    <property type="entry name" value="CHLOROPLAST PROCESSING PEPTIDASE"/>
    <property type="match status" value="1"/>
</dbReference>
<dbReference type="Proteomes" id="UP001145072">
    <property type="component" value="Unassembled WGS sequence"/>
</dbReference>
<dbReference type="NCBIfam" id="TIGR02227">
    <property type="entry name" value="sigpep_I_bact"/>
    <property type="match status" value="1"/>
</dbReference>
<reference evidence="9" key="1">
    <citation type="submission" date="2022-06" db="EMBL/GenBank/DDBJ databases">
        <title>Aquibacillus sp. a new bacterium isolated from soil saline samples.</title>
        <authorList>
            <person name="Galisteo C."/>
            <person name="De La Haba R."/>
            <person name="Sanchez-Porro C."/>
            <person name="Ventosa A."/>
        </authorList>
    </citation>
    <scope>NUCLEOTIDE SEQUENCE</scope>
    <source>
        <strain evidence="9">JCM 12387</strain>
    </source>
</reference>
<dbReference type="Gene3D" id="2.10.109.10">
    <property type="entry name" value="Umud Fragment, subunit A"/>
    <property type="match status" value="1"/>
</dbReference>
<dbReference type="InterPro" id="IPR019758">
    <property type="entry name" value="Pept_S26A_signal_pept_1_CS"/>
</dbReference>
<feature type="active site" evidence="6">
    <location>
        <position position="81"/>
    </location>
</feature>
<dbReference type="CDD" id="cd06530">
    <property type="entry name" value="S26_SPase_I"/>
    <property type="match status" value="1"/>
</dbReference>
<dbReference type="InterPro" id="IPR036286">
    <property type="entry name" value="LexA/Signal_pep-like_sf"/>
</dbReference>
<feature type="transmembrane region" description="Helical" evidence="7">
    <location>
        <begin position="12"/>
        <end position="32"/>
    </location>
</feature>
<evidence type="ECO:0000256" key="6">
    <source>
        <dbReference type="PIRSR" id="PIRSR600223-1"/>
    </source>
</evidence>
<comment type="caution">
    <text evidence="9">The sequence shown here is derived from an EMBL/GenBank/DDBJ whole genome shotgun (WGS) entry which is preliminary data.</text>
</comment>
<dbReference type="GO" id="GO:0004252">
    <property type="term" value="F:serine-type endopeptidase activity"/>
    <property type="evidence" value="ECO:0007669"/>
    <property type="project" value="InterPro"/>
</dbReference>
<dbReference type="PROSITE" id="PS00761">
    <property type="entry name" value="SPASE_I_3"/>
    <property type="match status" value="1"/>
</dbReference>
<keyword evidence="10" id="KW-1185">Reference proteome</keyword>
<dbReference type="AlphaFoldDB" id="A0A9X3WJ17"/>
<dbReference type="RefSeq" id="WP_259865873.1">
    <property type="nucleotide sequence ID" value="NZ_JAMQJZ010000006.1"/>
</dbReference>
<dbReference type="InterPro" id="IPR019533">
    <property type="entry name" value="Peptidase_S26"/>
</dbReference>
<accession>A0A9X3WJ17</accession>
<gene>
    <name evidence="9" type="primary">lepB</name>
    <name evidence="9" type="ORF">NC661_09805</name>
</gene>
<dbReference type="EMBL" id="JAMQJZ010000006">
    <property type="protein sequence ID" value="MDC3420662.1"/>
    <property type="molecule type" value="Genomic_DNA"/>
</dbReference>
<dbReference type="InterPro" id="IPR000223">
    <property type="entry name" value="Pept_S26A_signal_pept_1"/>
</dbReference>
<keyword evidence="7" id="KW-1133">Transmembrane helix</keyword>
<comment type="subcellular location">
    <subcellularLocation>
        <location evidence="2">Cell membrane</location>
        <topology evidence="2">Single-pass type II membrane protein</topology>
    </subcellularLocation>
    <subcellularLocation>
        <location evidence="7">Membrane</location>
        <topology evidence="7">Single-pass type II membrane protein</topology>
    </subcellularLocation>
</comment>
<evidence type="ECO:0000313" key="9">
    <source>
        <dbReference type="EMBL" id="MDC3420662.1"/>
    </source>
</evidence>
<name>A0A9X3WJ17_9BACI</name>
<keyword evidence="7" id="KW-0645">Protease</keyword>
<evidence type="ECO:0000313" key="10">
    <source>
        <dbReference type="Proteomes" id="UP001145072"/>
    </source>
</evidence>
<keyword evidence="7" id="KW-0472">Membrane</keyword>
<evidence type="ECO:0000256" key="3">
    <source>
        <dbReference type="ARBA" id="ARBA00009370"/>
    </source>
</evidence>
<evidence type="ECO:0000259" key="8">
    <source>
        <dbReference type="Pfam" id="PF10502"/>
    </source>
</evidence>
<dbReference type="PANTHER" id="PTHR43390">
    <property type="entry name" value="SIGNAL PEPTIDASE I"/>
    <property type="match status" value="1"/>
</dbReference>
<comment type="similarity">
    <text evidence="3 7">Belongs to the peptidase S26 family.</text>
</comment>
<dbReference type="EC" id="3.4.21.89" evidence="4 7"/>
<evidence type="ECO:0000256" key="2">
    <source>
        <dbReference type="ARBA" id="ARBA00004401"/>
    </source>
</evidence>
<dbReference type="GO" id="GO:0009003">
    <property type="term" value="F:signal peptidase activity"/>
    <property type="evidence" value="ECO:0007669"/>
    <property type="project" value="UniProtKB-EC"/>
</dbReference>
<evidence type="ECO:0000256" key="1">
    <source>
        <dbReference type="ARBA" id="ARBA00000677"/>
    </source>
</evidence>
<evidence type="ECO:0000256" key="5">
    <source>
        <dbReference type="ARBA" id="ARBA00022801"/>
    </source>
</evidence>
<feature type="active site" evidence="6">
    <location>
        <position position="41"/>
    </location>
</feature>
<protein>
    <recommendedName>
        <fullName evidence="4 7">Signal peptidase I</fullName>
        <ecNumber evidence="4 7">3.4.21.89</ecNumber>
    </recommendedName>
</protein>